<evidence type="ECO:0000259" key="1">
    <source>
        <dbReference type="Pfam" id="PF03959"/>
    </source>
</evidence>
<gene>
    <name evidence="2" type="ORF">APUU_30020A</name>
</gene>
<dbReference type="Proteomes" id="UP000654913">
    <property type="component" value="Chromosome 3"/>
</dbReference>
<reference evidence="2" key="1">
    <citation type="submission" date="2021-01" db="EMBL/GenBank/DDBJ databases">
        <authorList>
            <consortium name="Aspergillus puulaauensis MK2 genome sequencing consortium"/>
            <person name="Kazuki M."/>
            <person name="Futagami T."/>
        </authorList>
    </citation>
    <scope>NUCLEOTIDE SEQUENCE</scope>
    <source>
        <strain evidence="2">MK2</strain>
    </source>
</reference>
<dbReference type="OrthoDB" id="2094269at2759"/>
<dbReference type="Gene3D" id="3.40.50.1820">
    <property type="entry name" value="alpha/beta hydrolase"/>
    <property type="match status" value="1"/>
</dbReference>
<dbReference type="KEGG" id="apuu:APUU_30020A"/>
<dbReference type="Pfam" id="PF03959">
    <property type="entry name" value="FSH1"/>
    <property type="match status" value="1"/>
</dbReference>
<proteinExistence type="predicted"/>
<dbReference type="RefSeq" id="XP_041553989.1">
    <property type="nucleotide sequence ID" value="XM_041701067.1"/>
</dbReference>
<evidence type="ECO:0000313" key="3">
    <source>
        <dbReference type="Proteomes" id="UP000654913"/>
    </source>
</evidence>
<protein>
    <recommendedName>
        <fullName evidence="1">Serine hydrolase domain-containing protein</fullName>
    </recommendedName>
</protein>
<dbReference type="GeneID" id="64971800"/>
<dbReference type="InterPro" id="IPR029058">
    <property type="entry name" value="AB_hydrolase_fold"/>
</dbReference>
<organism evidence="2 3">
    <name type="scientific">Aspergillus puulaauensis</name>
    <dbReference type="NCBI Taxonomy" id="1220207"/>
    <lineage>
        <taxon>Eukaryota</taxon>
        <taxon>Fungi</taxon>
        <taxon>Dikarya</taxon>
        <taxon>Ascomycota</taxon>
        <taxon>Pezizomycotina</taxon>
        <taxon>Eurotiomycetes</taxon>
        <taxon>Eurotiomycetidae</taxon>
        <taxon>Eurotiales</taxon>
        <taxon>Aspergillaceae</taxon>
        <taxon>Aspergillus</taxon>
    </lineage>
</organism>
<dbReference type="AlphaFoldDB" id="A0A7R7XI76"/>
<sequence>MNPPKGSVPSFEHPLLEMASVRSYFEPFGAGNAGRNSPASSSKRPTRILMLHGHGQSGQFFYHKTTRLVEALHEIALERDARRCSERIELFYVNGPLSAG</sequence>
<dbReference type="InterPro" id="IPR005645">
    <property type="entry name" value="FSH-like_dom"/>
</dbReference>
<keyword evidence="3" id="KW-1185">Reference proteome</keyword>
<evidence type="ECO:0000313" key="2">
    <source>
        <dbReference type="EMBL" id="BCS21795.1"/>
    </source>
</evidence>
<feature type="domain" description="Serine hydrolase" evidence="1">
    <location>
        <begin position="44"/>
        <end position="99"/>
    </location>
</feature>
<accession>A0A7R7XI76</accession>
<reference evidence="2" key="2">
    <citation type="submission" date="2021-02" db="EMBL/GenBank/DDBJ databases">
        <title>Aspergillus puulaauensis MK2 genome sequence.</title>
        <authorList>
            <person name="Futagami T."/>
            <person name="Mori K."/>
            <person name="Kadooka C."/>
            <person name="Tanaka T."/>
        </authorList>
    </citation>
    <scope>NUCLEOTIDE SEQUENCE</scope>
    <source>
        <strain evidence="2">MK2</strain>
    </source>
</reference>
<name>A0A7R7XI76_9EURO</name>
<dbReference type="EMBL" id="AP024445">
    <property type="protein sequence ID" value="BCS21795.1"/>
    <property type="molecule type" value="Genomic_DNA"/>
</dbReference>